<comment type="subcellular location">
    <subcellularLocation>
        <location evidence="1">Cell projection</location>
        <location evidence="1">Cilium</location>
    </subcellularLocation>
    <subcellularLocation>
        <location evidence="2">Cytoplasm</location>
        <location evidence="2">Cytoskeleton</location>
    </subcellularLocation>
</comment>
<dbReference type="Proteomes" id="UP000314982">
    <property type="component" value="Unassembled WGS sequence"/>
</dbReference>
<reference evidence="19" key="1">
    <citation type="submission" date="2018-06" db="EMBL/GenBank/DDBJ databases">
        <title>Genome assembly of Danube salmon.</title>
        <authorList>
            <person name="Macqueen D.J."/>
            <person name="Gundappa M.K."/>
        </authorList>
    </citation>
    <scope>NUCLEOTIDE SEQUENCE [LARGE SCALE GENOMIC DNA]</scope>
</reference>
<dbReference type="GeneTree" id="ENSGT00940000160989"/>
<evidence type="ECO:0000256" key="16">
    <source>
        <dbReference type="SAM" id="MobiDB-lite"/>
    </source>
</evidence>
<evidence type="ECO:0000256" key="5">
    <source>
        <dbReference type="ARBA" id="ARBA00022741"/>
    </source>
</evidence>
<keyword evidence="8" id="KW-0969">Cilium</keyword>
<keyword evidence="4 14" id="KW-0493">Microtubule</keyword>
<dbReference type="PRINTS" id="PR00380">
    <property type="entry name" value="KINESINHEAVY"/>
</dbReference>
<sequence>MFILKHKMVVLMNPMEYPDNILRANRSREKTYMFDVAFDCSANQEEVYRATTKGLIKGLISGYNATVFAYGPTGCGKTFTMLGTDREPGIYVHTLNDLFKAIEETSDDMQYNIFMSYLEIYNEMIRDLLNPSSGFLDLREDSKGEIQVAGITEVCTINAREIMELLMKGNKQRTQEPTAANQTSSRSHAVLQVSVRQTSRCRDLLQEVRFARLFMIDLAGSERASQTQNRGQRLKEGAHINRSLLALGNCINALSEKHGNKYVNYRDSKLTRLLKDSLGGNSRTVMIAHISPASLAFEESRNTLSYAERAKRIRTRVKRNLLNVSYHIAQYTNIISDLRSEIQRLKKKIADQAGRQLNSDRADICHVQAEVQAHSTQASRAEMGQLREQLLEAFRSQMEIRRSLMELDNSNMEIQMDTSKHLLTIADWEQERSRCRRKWRAERRKESFSKEESEKDSDCPESPPDSTETQEVAMARENVVTLIAEQNKIRKQKALLERCFVELRERARRLEELLPCRVSSEEQREVLGLLCKVHELEIENAKMQSHALLKDNVIRQKNFVVQRFEQHRHLCDELIQQQRQFIDGQDVERQQILKGVHNIAVKAARRRSKADALQLPPPPSPLDPKKHKSSLSLSEAPPRGLALLRGRQPSPEPRHATSDENLSSSTGEGPVSQGTWTRPHNRQPASKNPNLSLREQDFEARCRKRRSRSFEVTGQAVSSVHYLRLRPLDSTSDPHLHINVQPQAPLLRPQHRGVHSLTKVRLPHNNHQTGQPPFTHTSTLKIILLHAAMVGFKPYGTHCTTIRTNWIHCPWISPHSVAN</sequence>
<evidence type="ECO:0000256" key="13">
    <source>
        <dbReference type="PROSITE-ProRule" id="PRU00283"/>
    </source>
</evidence>
<dbReference type="InterPro" id="IPR027640">
    <property type="entry name" value="Kinesin-like_fam"/>
</dbReference>
<accession>A0A4W5QMN7</accession>
<evidence type="ECO:0000256" key="12">
    <source>
        <dbReference type="ARBA" id="ARBA00055376"/>
    </source>
</evidence>
<dbReference type="PROSITE" id="PS50067">
    <property type="entry name" value="KINESIN_MOTOR_2"/>
    <property type="match status" value="1"/>
</dbReference>
<feature type="region of interest" description="Disordered" evidence="16">
    <location>
        <begin position="605"/>
        <end position="708"/>
    </location>
</feature>
<dbReference type="GO" id="GO:0008017">
    <property type="term" value="F:microtubule binding"/>
    <property type="evidence" value="ECO:0007669"/>
    <property type="project" value="InterPro"/>
</dbReference>
<dbReference type="Ensembl" id="ENSHHUT00000081457.1">
    <property type="protein sequence ID" value="ENSHHUP00000078911.1"/>
    <property type="gene ID" value="ENSHHUG00000046035.1"/>
</dbReference>
<dbReference type="InterPro" id="IPR019821">
    <property type="entry name" value="Kinesin_motor_CS"/>
</dbReference>
<keyword evidence="3" id="KW-0963">Cytoplasm</keyword>
<evidence type="ECO:0000313" key="18">
    <source>
        <dbReference type="Ensembl" id="ENSHHUP00000078911.1"/>
    </source>
</evidence>
<evidence type="ECO:0000256" key="7">
    <source>
        <dbReference type="ARBA" id="ARBA00023054"/>
    </source>
</evidence>
<dbReference type="GO" id="GO:0003777">
    <property type="term" value="F:microtubule motor activity"/>
    <property type="evidence" value="ECO:0007669"/>
    <property type="project" value="InterPro"/>
</dbReference>
<feature type="binding site" evidence="13">
    <location>
        <begin position="71"/>
        <end position="78"/>
    </location>
    <ligand>
        <name>ATP</name>
        <dbReference type="ChEBI" id="CHEBI:30616"/>
    </ligand>
</feature>
<evidence type="ECO:0000256" key="1">
    <source>
        <dbReference type="ARBA" id="ARBA00004138"/>
    </source>
</evidence>
<feature type="compositionally biased region" description="Polar residues" evidence="16">
    <location>
        <begin position="659"/>
        <end position="693"/>
    </location>
</feature>
<keyword evidence="19" id="KW-1185">Reference proteome</keyword>
<dbReference type="InterPro" id="IPR036961">
    <property type="entry name" value="Kinesin_motor_dom_sf"/>
</dbReference>
<evidence type="ECO:0000256" key="4">
    <source>
        <dbReference type="ARBA" id="ARBA00022701"/>
    </source>
</evidence>
<protein>
    <recommendedName>
        <fullName evidence="14">Kinesin-like protein</fullName>
    </recommendedName>
</protein>
<keyword evidence="11" id="KW-0966">Cell projection</keyword>
<dbReference type="GO" id="GO:0005929">
    <property type="term" value="C:cilium"/>
    <property type="evidence" value="ECO:0007669"/>
    <property type="project" value="UniProtKB-SubCell"/>
</dbReference>
<evidence type="ECO:0000256" key="9">
    <source>
        <dbReference type="ARBA" id="ARBA00023175"/>
    </source>
</evidence>
<evidence type="ECO:0000256" key="11">
    <source>
        <dbReference type="ARBA" id="ARBA00023273"/>
    </source>
</evidence>
<dbReference type="STRING" id="62062.ENSHHUP00000078911"/>
<reference evidence="18" key="2">
    <citation type="submission" date="2025-08" db="UniProtKB">
        <authorList>
            <consortium name="Ensembl"/>
        </authorList>
    </citation>
    <scope>IDENTIFICATION</scope>
</reference>
<dbReference type="SUPFAM" id="SSF52540">
    <property type="entry name" value="P-loop containing nucleoside triphosphate hydrolases"/>
    <property type="match status" value="1"/>
</dbReference>
<dbReference type="AlphaFoldDB" id="A0A4W5QMN7"/>
<evidence type="ECO:0000256" key="3">
    <source>
        <dbReference type="ARBA" id="ARBA00022490"/>
    </source>
</evidence>
<evidence type="ECO:0000256" key="2">
    <source>
        <dbReference type="ARBA" id="ARBA00004245"/>
    </source>
</evidence>
<evidence type="ECO:0000256" key="6">
    <source>
        <dbReference type="ARBA" id="ARBA00022840"/>
    </source>
</evidence>
<comment type="function">
    <text evidence="12">Plus end-directed microtubule-dependent motor protein that regulates the length of motile cilia by mediating depolymerization of microtubules at ciliary tips.</text>
</comment>
<dbReference type="InterPro" id="IPR001752">
    <property type="entry name" value="Kinesin_motor_dom"/>
</dbReference>
<evidence type="ECO:0000259" key="17">
    <source>
        <dbReference type="PROSITE" id="PS50067"/>
    </source>
</evidence>
<organism evidence="18 19">
    <name type="scientific">Hucho hucho</name>
    <name type="common">huchen</name>
    <dbReference type="NCBI Taxonomy" id="62062"/>
    <lineage>
        <taxon>Eukaryota</taxon>
        <taxon>Metazoa</taxon>
        <taxon>Chordata</taxon>
        <taxon>Craniata</taxon>
        <taxon>Vertebrata</taxon>
        <taxon>Euteleostomi</taxon>
        <taxon>Actinopterygii</taxon>
        <taxon>Neopterygii</taxon>
        <taxon>Teleostei</taxon>
        <taxon>Protacanthopterygii</taxon>
        <taxon>Salmoniformes</taxon>
        <taxon>Salmonidae</taxon>
        <taxon>Salmoninae</taxon>
        <taxon>Hucho</taxon>
    </lineage>
</organism>
<dbReference type="PANTHER" id="PTHR47968">
    <property type="entry name" value="CENTROMERE PROTEIN E"/>
    <property type="match status" value="1"/>
</dbReference>
<dbReference type="FunFam" id="3.40.850.10:FF:000037">
    <property type="entry name" value="kinesin-like protein KIF19"/>
    <property type="match status" value="1"/>
</dbReference>
<evidence type="ECO:0000256" key="15">
    <source>
        <dbReference type="SAM" id="Coils"/>
    </source>
</evidence>
<dbReference type="GO" id="GO:0005874">
    <property type="term" value="C:microtubule"/>
    <property type="evidence" value="ECO:0007669"/>
    <property type="project" value="UniProtKB-KW"/>
</dbReference>
<keyword evidence="5 13" id="KW-0547">Nucleotide-binding</keyword>
<dbReference type="CDD" id="cd01370">
    <property type="entry name" value="KISc_KIP3_like"/>
    <property type="match status" value="1"/>
</dbReference>
<evidence type="ECO:0000256" key="14">
    <source>
        <dbReference type="RuleBase" id="RU000394"/>
    </source>
</evidence>
<evidence type="ECO:0000256" key="8">
    <source>
        <dbReference type="ARBA" id="ARBA00023069"/>
    </source>
</evidence>
<dbReference type="SMART" id="SM00129">
    <property type="entry name" value="KISc"/>
    <property type="match status" value="1"/>
</dbReference>
<feature type="region of interest" description="Disordered" evidence="16">
    <location>
        <begin position="446"/>
        <end position="471"/>
    </location>
</feature>
<evidence type="ECO:0000313" key="19">
    <source>
        <dbReference type="Proteomes" id="UP000314982"/>
    </source>
</evidence>
<feature type="coiled-coil region" evidence="15">
    <location>
        <begin position="328"/>
        <end position="355"/>
    </location>
</feature>
<reference evidence="18" key="3">
    <citation type="submission" date="2025-09" db="UniProtKB">
        <authorList>
            <consortium name="Ensembl"/>
        </authorList>
    </citation>
    <scope>IDENTIFICATION</scope>
</reference>
<name>A0A4W5QMN7_9TELE</name>
<proteinExistence type="inferred from homology"/>
<keyword evidence="10" id="KW-0206">Cytoskeleton</keyword>
<comment type="similarity">
    <text evidence="13 14">Belongs to the TRAFAC class myosin-kinesin ATPase superfamily. Kinesin family.</text>
</comment>
<keyword evidence="6 13" id="KW-0067">ATP-binding</keyword>
<feature type="domain" description="Kinesin motor" evidence="17">
    <location>
        <begin position="1"/>
        <end position="313"/>
    </location>
</feature>
<feature type="compositionally biased region" description="Basic and acidic residues" evidence="16">
    <location>
        <begin position="446"/>
        <end position="458"/>
    </location>
</feature>
<dbReference type="PROSITE" id="PS00411">
    <property type="entry name" value="KINESIN_MOTOR_1"/>
    <property type="match status" value="1"/>
</dbReference>
<keyword evidence="9 13" id="KW-0505">Motor protein</keyword>
<dbReference type="GO" id="GO:0007018">
    <property type="term" value="P:microtubule-based movement"/>
    <property type="evidence" value="ECO:0007669"/>
    <property type="project" value="InterPro"/>
</dbReference>
<evidence type="ECO:0000256" key="10">
    <source>
        <dbReference type="ARBA" id="ARBA00023212"/>
    </source>
</evidence>
<dbReference type="GO" id="GO:0005524">
    <property type="term" value="F:ATP binding"/>
    <property type="evidence" value="ECO:0007669"/>
    <property type="project" value="UniProtKB-UniRule"/>
</dbReference>
<dbReference type="PANTHER" id="PTHR47968:SF13">
    <property type="entry name" value="KINESIN-LIKE PROTEIN KIF19 ISOFORM X1"/>
    <property type="match status" value="1"/>
</dbReference>
<dbReference type="Pfam" id="PF00225">
    <property type="entry name" value="Kinesin"/>
    <property type="match status" value="1"/>
</dbReference>
<keyword evidence="7 15" id="KW-0175">Coiled coil</keyword>
<dbReference type="Gene3D" id="3.40.850.10">
    <property type="entry name" value="Kinesin motor domain"/>
    <property type="match status" value="1"/>
</dbReference>
<dbReference type="InterPro" id="IPR027417">
    <property type="entry name" value="P-loop_NTPase"/>
</dbReference>